<dbReference type="Proteomes" id="UP000267654">
    <property type="component" value="Unassembled WGS sequence"/>
</dbReference>
<dbReference type="EMBL" id="DRBC01000354">
    <property type="protein sequence ID" value="HDN85266.1"/>
    <property type="molecule type" value="Genomic_DNA"/>
</dbReference>
<accession>A0A662DBC1</accession>
<gene>
    <name evidence="2" type="ORF">DRI96_06210</name>
    <name evidence="1" type="ORF">ENG47_05895</name>
</gene>
<organism evidence="2 3">
    <name type="scientific">Aerophobetes bacterium</name>
    <dbReference type="NCBI Taxonomy" id="2030807"/>
    <lineage>
        <taxon>Bacteria</taxon>
        <taxon>Candidatus Aerophobota</taxon>
    </lineage>
</organism>
<protein>
    <submittedName>
        <fullName evidence="2">Uncharacterized protein</fullName>
    </submittedName>
</protein>
<sequence>MKNYIAGLFIASVIIIGMSSSVFGQNEINLIDTPTAKLLEKGSYYLNFRFYQEGGLLIQGKAGLTDRLTVGASYGGTGVVGVETVKGNPEPAFSIKYKFGKEGENNLPFDLSLGYEGQGYGKYYKEGDEIIIDGHPKKLTKSFYQINSMGFYLVLAKKVEKSNLTINGGLNCSLEDDPGKAGISPFIGAQFRVTPKLIVKLEYNNASHKKTKYKDIVEGYSGDKILRKAGGEINIGFKFLYSKDLSLELAFKDLSHRYASSGNRIFQIAYTGEF</sequence>
<name>A0A662DBC1_UNCAE</name>
<dbReference type="AlphaFoldDB" id="A0A662DBC1"/>
<dbReference type="Proteomes" id="UP000885660">
    <property type="component" value="Unassembled WGS sequence"/>
</dbReference>
<evidence type="ECO:0000313" key="2">
    <source>
        <dbReference type="EMBL" id="RLE11429.1"/>
    </source>
</evidence>
<proteinExistence type="predicted"/>
<evidence type="ECO:0000313" key="3">
    <source>
        <dbReference type="Proteomes" id="UP000267654"/>
    </source>
</evidence>
<reference evidence="1" key="2">
    <citation type="journal article" date="2020" name="mSystems">
        <title>Genome- and Community-Level Interaction Insights into Carbon Utilization and Element Cycling Functions of Hydrothermarchaeota in Hydrothermal Sediment.</title>
        <authorList>
            <person name="Zhou Z."/>
            <person name="Liu Y."/>
            <person name="Xu W."/>
            <person name="Pan J."/>
            <person name="Luo Z.H."/>
            <person name="Li M."/>
        </authorList>
    </citation>
    <scope>NUCLEOTIDE SEQUENCE [LARGE SCALE GENOMIC DNA]</scope>
    <source>
        <strain evidence="1">HyVt-219</strain>
    </source>
</reference>
<evidence type="ECO:0000313" key="1">
    <source>
        <dbReference type="EMBL" id="HDN85266.1"/>
    </source>
</evidence>
<reference evidence="2 3" key="1">
    <citation type="submission" date="2018-06" db="EMBL/GenBank/DDBJ databases">
        <title>Extensive metabolic versatility and redundancy in microbially diverse, dynamic hydrothermal sediments.</title>
        <authorList>
            <person name="Dombrowski N."/>
            <person name="Teske A."/>
            <person name="Baker B.J."/>
        </authorList>
    </citation>
    <scope>NUCLEOTIDE SEQUENCE [LARGE SCALE GENOMIC DNA]</scope>
    <source>
        <strain evidence="2">B19_G9</strain>
    </source>
</reference>
<dbReference type="EMBL" id="QMQB01000246">
    <property type="protein sequence ID" value="RLE11429.1"/>
    <property type="molecule type" value="Genomic_DNA"/>
</dbReference>
<comment type="caution">
    <text evidence="2">The sequence shown here is derived from an EMBL/GenBank/DDBJ whole genome shotgun (WGS) entry which is preliminary data.</text>
</comment>